<reference evidence="2" key="1">
    <citation type="submission" date="2019-01" db="EMBL/GenBank/DDBJ databases">
        <title>Draft genomes of a novel of Sporanaerobacter strains.</title>
        <authorList>
            <person name="Ma S."/>
        </authorList>
    </citation>
    <scope>NUCLEOTIDE SEQUENCE [LARGE SCALE GENOMIC DNA]</scope>
    <source>
        <strain evidence="2">NJN-17</strain>
    </source>
</reference>
<dbReference type="Pfam" id="PF14277">
    <property type="entry name" value="DUF4364"/>
    <property type="match status" value="1"/>
</dbReference>
<dbReference type="Proteomes" id="UP000287969">
    <property type="component" value="Chromosome"/>
</dbReference>
<proteinExistence type="predicted"/>
<organism evidence="1 2">
    <name type="scientific">Acidilutibacter cellobiosedens</name>
    <dbReference type="NCBI Taxonomy" id="2507161"/>
    <lineage>
        <taxon>Bacteria</taxon>
        <taxon>Bacillati</taxon>
        <taxon>Bacillota</taxon>
        <taxon>Tissierellia</taxon>
        <taxon>Tissierellales</taxon>
        <taxon>Acidilutibacteraceae</taxon>
        <taxon>Acidilutibacter</taxon>
    </lineage>
</organism>
<sequence>MFVDNSEELAQNKLLLLYIIDKSPKPLTNAEITEFVLDNNYMNFFLVQQFLSELVETNFLKYSDENEKNYYILLNKGKLTLEYFDNRIPKDIKDDIDKKLKIKKIEIMREKQIRGSYIKKNDKEYVVTLKLVEGDTTLFNIDLNVANINQAKLICDNWKKNPDSIYQDILDSIIKLR</sequence>
<dbReference type="InterPro" id="IPR036388">
    <property type="entry name" value="WH-like_DNA-bd_sf"/>
</dbReference>
<dbReference type="RefSeq" id="WP_071141050.1">
    <property type="nucleotide sequence ID" value="NZ_CP035282.1"/>
</dbReference>
<keyword evidence="2" id="KW-1185">Reference proteome</keyword>
<dbReference type="InterPro" id="IPR025374">
    <property type="entry name" value="DUF4364"/>
</dbReference>
<dbReference type="EMBL" id="CP035282">
    <property type="protein sequence ID" value="QAT61316.1"/>
    <property type="molecule type" value="Genomic_DNA"/>
</dbReference>
<dbReference type="Gene3D" id="1.10.10.10">
    <property type="entry name" value="Winged helix-like DNA-binding domain superfamily/Winged helix DNA-binding domain"/>
    <property type="match status" value="1"/>
</dbReference>
<evidence type="ECO:0000313" key="1">
    <source>
        <dbReference type="EMBL" id="QAT61316.1"/>
    </source>
</evidence>
<name>A0A410QBD8_9FIRM</name>
<evidence type="ECO:0000313" key="2">
    <source>
        <dbReference type="Proteomes" id="UP000287969"/>
    </source>
</evidence>
<gene>
    <name evidence="1" type="ORF">EQM13_06770</name>
</gene>
<dbReference type="KEGG" id="spoa:EQM13_06770"/>
<dbReference type="AlphaFoldDB" id="A0A410QBD8"/>
<protein>
    <submittedName>
        <fullName evidence="1">DUF4364 family protein</fullName>
    </submittedName>
</protein>
<dbReference type="OrthoDB" id="9783597at2"/>
<accession>A0A410QBD8</accession>